<dbReference type="Pfam" id="PF11164">
    <property type="entry name" value="DUF2948"/>
    <property type="match status" value="1"/>
</dbReference>
<reference evidence="2" key="1">
    <citation type="submission" date="2016-10" db="EMBL/GenBank/DDBJ databases">
        <authorList>
            <person name="Varghese N."/>
            <person name="Submissions S."/>
        </authorList>
    </citation>
    <scope>NUCLEOTIDE SEQUENCE [LARGE SCALE GENOMIC DNA]</scope>
    <source>
        <strain evidence="2">DSM 26894</strain>
    </source>
</reference>
<dbReference type="Proteomes" id="UP000199392">
    <property type="component" value="Unassembled WGS sequence"/>
</dbReference>
<evidence type="ECO:0008006" key="3">
    <source>
        <dbReference type="Google" id="ProtNLM"/>
    </source>
</evidence>
<keyword evidence="2" id="KW-1185">Reference proteome</keyword>
<evidence type="ECO:0000313" key="1">
    <source>
        <dbReference type="EMBL" id="SFS88046.1"/>
    </source>
</evidence>
<sequence>MTEDARFEDAGNQPLNLGAMDPEDLQVLSALAQDSVLTVADVAWEKRHHRLALLINRLRREDGVHVSPPERVRSLLVIENVLKVSAQGVNPGEKDTVLSLLSVNFEPGEEGAGFVELTFAGDGALRAEVEALELRLKDVTRPYTAVSGQVPDHGA</sequence>
<proteinExistence type="predicted"/>
<dbReference type="RefSeq" id="WP_176806670.1">
    <property type="nucleotide sequence ID" value="NZ_FNCL01000006.1"/>
</dbReference>
<gene>
    <name evidence="1" type="ORF">SAMN04488050_10642</name>
</gene>
<dbReference type="AlphaFoldDB" id="A0A1I6TFV6"/>
<protein>
    <recommendedName>
        <fullName evidence="3">DUF2948 domain-containing protein</fullName>
    </recommendedName>
</protein>
<dbReference type="EMBL" id="FOZW01000006">
    <property type="protein sequence ID" value="SFS88046.1"/>
    <property type="molecule type" value="Genomic_DNA"/>
</dbReference>
<dbReference type="InterPro" id="IPR021335">
    <property type="entry name" value="DUF2948"/>
</dbReference>
<accession>A0A1I6TFV6</accession>
<dbReference type="STRING" id="311180.SAMN04488050_10642"/>
<organism evidence="1 2">
    <name type="scientific">Alloyangia pacifica</name>
    <dbReference type="NCBI Taxonomy" id="311180"/>
    <lineage>
        <taxon>Bacteria</taxon>
        <taxon>Pseudomonadati</taxon>
        <taxon>Pseudomonadota</taxon>
        <taxon>Alphaproteobacteria</taxon>
        <taxon>Rhodobacterales</taxon>
        <taxon>Roseobacteraceae</taxon>
        <taxon>Alloyangia</taxon>
    </lineage>
</organism>
<name>A0A1I6TFV6_9RHOB</name>
<evidence type="ECO:0000313" key="2">
    <source>
        <dbReference type="Proteomes" id="UP000199392"/>
    </source>
</evidence>